<dbReference type="SUPFAM" id="SSF46955">
    <property type="entry name" value="Putative DNA-binding domain"/>
    <property type="match status" value="1"/>
</dbReference>
<keyword evidence="3" id="KW-1185">Reference proteome</keyword>
<accession>A0A4Y8AVA8</accession>
<dbReference type="AlphaFoldDB" id="A0A4Y8AVA8"/>
<dbReference type="NCBIfam" id="TIGR01764">
    <property type="entry name" value="excise"/>
    <property type="match status" value="1"/>
</dbReference>
<dbReference type="RefSeq" id="WP_134246495.1">
    <property type="nucleotide sequence ID" value="NZ_SNQI01000001.1"/>
</dbReference>
<keyword evidence="2" id="KW-0238">DNA-binding</keyword>
<dbReference type="InterPro" id="IPR009061">
    <property type="entry name" value="DNA-bd_dom_put_sf"/>
</dbReference>
<comment type="caution">
    <text evidence="2">The sequence shown here is derived from an EMBL/GenBank/DDBJ whole genome shotgun (WGS) entry which is preliminary data.</text>
</comment>
<feature type="domain" description="Helix-turn-helix" evidence="1">
    <location>
        <begin position="1"/>
        <end position="49"/>
    </location>
</feature>
<organism evidence="2 3">
    <name type="scientific">Gramella jeungdoensis</name>
    <dbReference type="NCBI Taxonomy" id="708091"/>
    <lineage>
        <taxon>Bacteria</taxon>
        <taxon>Pseudomonadati</taxon>
        <taxon>Bacteroidota</taxon>
        <taxon>Flavobacteriia</taxon>
        <taxon>Flavobacteriales</taxon>
        <taxon>Flavobacteriaceae</taxon>
        <taxon>Christiangramia</taxon>
    </lineage>
</organism>
<protein>
    <submittedName>
        <fullName evidence="2">DNA-binding protein</fullName>
    </submittedName>
</protein>
<proteinExistence type="predicted"/>
<gene>
    <name evidence="2" type="ORF">E2488_01140</name>
</gene>
<name>A0A4Y8AVA8_9FLAO</name>
<evidence type="ECO:0000313" key="2">
    <source>
        <dbReference type="EMBL" id="TEW76483.1"/>
    </source>
</evidence>
<dbReference type="InterPro" id="IPR010093">
    <property type="entry name" value="SinI_DNA-bd"/>
</dbReference>
<reference evidence="2 3" key="1">
    <citation type="journal article" date="2011" name="J. Microbiol.">
        <title>Gramella jeungdoensis sp. nov., isolated from a solar saltern in Korea.</title>
        <authorList>
            <person name="Joung Y."/>
            <person name="Kim H."/>
            <person name="Jang T."/>
            <person name="Ahn T.S."/>
            <person name="Joh K."/>
        </authorList>
    </citation>
    <scope>NUCLEOTIDE SEQUENCE [LARGE SCALE GENOMIC DNA]</scope>
    <source>
        <strain evidence="2 3">KCTC 23123</strain>
    </source>
</reference>
<evidence type="ECO:0000313" key="3">
    <source>
        <dbReference type="Proteomes" id="UP000298517"/>
    </source>
</evidence>
<dbReference type="Proteomes" id="UP000298517">
    <property type="component" value="Unassembled WGS sequence"/>
</dbReference>
<dbReference type="Pfam" id="PF12728">
    <property type="entry name" value="HTH_17"/>
    <property type="match status" value="1"/>
</dbReference>
<dbReference type="InterPro" id="IPR041657">
    <property type="entry name" value="HTH_17"/>
</dbReference>
<sequence>MTLQQLADYASMSKSLIYKLTSSREIPHLKRGKRLYFSKMEIDEWLLKQKIKTVDEIQNDVDNYLAKKKC</sequence>
<dbReference type="OrthoDB" id="597977at2"/>
<dbReference type="GO" id="GO:0003677">
    <property type="term" value="F:DNA binding"/>
    <property type="evidence" value="ECO:0007669"/>
    <property type="project" value="UniProtKB-KW"/>
</dbReference>
<evidence type="ECO:0000259" key="1">
    <source>
        <dbReference type="Pfam" id="PF12728"/>
    </source>
</evidence>
<dbReference type="EMBL" id="SNQI01000001">
    <property type="protein sequence ID" value="TEW76483.1"/>
    <property type="molecule type" value="Genomic_DNA"/>
</dbReference>